<gene>
    <name evidence="5" type="ORF">ACERK3_18895</name>
</gene>
<evidence type="ECO:0000256" key="1">
    <source>
        <dbReference type="ARBA" id="ARBA00023002"/>
    </source>
</evidence>
<dbReference type="SUPFAM" id="SSF52283">
    <property type="entry name" value="Formate/glycerate dehydrogenase catalytic domain-like"/>
    <property type="match status" value="1"/>
</dbReference>
<keyword evidence="6" id="KW-1185">Reference proteome</keyword>
<dbReference type="InterPro" id="IPR036291">
    <property type="entry name" value="NAD(P)-bd_dom_sf"/>
</dbReference>
<dbReference type="SUPFAM" id="SSF51735">
    <property type="entry name" value="NAD(P)-binding Rossmann-fold domains"/>
    <property type="match status" value="1"/>
</dbReference>
<sequence length="331" mass="36047">MPKRYKVVIPDFIVDALTPERDILGDMSDVFAYDANHEDELAGRIEDADAIMLYHNLSLTRKTLGRLNQCKLIVRCGVGVDNVDHAYARTRGIPVANVPDYGTEEVADSALAMALTLARGVHPLNSMIRDGRDPYSYTQVVPLQRLRGAVFGVVGMGRIGTAAALRAKAFGMDVVFHDPYVADGCDKAVGCRRVDRLEDLLEQAYILSLHCPLTDETRHLINGTTLGRMPRGGFLINTARGGVVDTALLSDALTSGQLAGAGIDVLVNEPPAADDPLVVVWRNPQHVAHHRLILNPHSAFYSEQGLRDMRVKGAGACRDVLLGKLPRNIIN</sequence>
<feature type="domain" description="D-isomer specific 2-hydroxyacid dehydrogenase NAD-binding" evidence="4">
    <location>
        <begin position="111"/>
        <end position="299"/>
    </location>
</feature>
<keyword evidence="1 2" id="KW-0560">Oxidoreductase</keyword>
<dbReference type="EMBL" id="JBGUBD010000019">
    <property type="protein sequence ID" value="MFA9480343.1"/>
    <property type="molecule type" value="Genomic_DNA"/>
</dbReference>
<evidence type="ECO:0000313" key="5">
    <source>
        <dbReference type="EMBL" id="MFA9480343.1"/>
    </source>
</evidence>
<dbReference type="PROSITE" id="PS00671">
    <property type="entry name" value="D_2_HYDROXYACID_DH_3"/>
    <property type="match status" value="1"/>
</dbReference>
<name>A0ABV4U9Q9_9BACT</name>
<organism evidence="5 6">
    <name type="scientific">Natronomicrosphaera hydrolytica</name>
    <dbReference type="NCBI Taxonomy" id="3242702"/>
    <lineage>
        <taxon>Bacteria</taxon>
        <taxon>Pseudomonadati</taxon>
        <taxon>Planctomycetota</taxon>
        <taxon>Phycisphaerae</taxon>
        <taxon>Phycisphaerales</taxon>
        <taxon>Phycisphaeraceae</taxon>
        <taxon>Natronomicrosphaera</taxon>
    </lineage>
</organism>
<evidence type="ECO:0000259" key="3">
    <source>
        <dbReference type="Pfam" id="PF00389"/>
    </source>
</evidence>
<dbReference type="InterPro" id="IPR051638">
    <property type="entry name" value="CTBP_dehydrogenase"/>
</dbReference>
<dbReference type="InterPro" id="IPR029753">
    <property type="entry name" value="D-isomer_DH_CS"/>
</dbReference>
<dbReference type="RefSeq" id="WP_425347264.1">
    <property type="nucleotide sequence ID" value="NZ_JBGUBD010000019.1"/>
</dbReference>
<dbReference type="Gene3D" id="3.40.50.720">
    <property type="entry name" value="NAD(P)-binding Rossmann-like Domain"/>
    <property type="match status" value="2"/>
</dbReference>
<dbReference type="InterPro" id="IPR043322">
    <property type="entry name" value="CtBP"/>
</dbReference>
<comment type="caution">
    <text evidence="5">The sequence shown here is derived from an EMBL/GenBank/DDBJ whole genome shotgun (WGS) entry which is preliminary data.</text>
</comment>
<dbReference type="Proteomes" id="UP001575105">
    <property type="component" value="Unassembled WGS sequence"/>
</dbReference>
<dbReference type="Pfam" id="PF00389">
    <property type="entry name" value="2-Hacid_dh"/>
    <property type="match status" value="1"/>
</dbReference>
<protein>
    <submittedName>
        <fullName evidence="5">C-terminal binding protein</fullName>
    </submittedName>
</protein>
<evidence type="ECO:0000259" key="4">
    <source>
        <dbReference type="Pfam" id="PF02826"/>
    </source>
</evidence>
<dbReference type="InterPro" id="IPR006140">
    <property type="entry name" value="D-isomer_DH_NAD-bd"/>
</dbReference>
<dbReference type="Pfam" id="PF02826">
    <property type="entry name" value="2-Hacid_dh_C"/>
    <property type="match status" value="1"/>
</dbReference>
<proteinExistence type="inferred from homology"/>
<evidence type="ECO:0000256" key="2">
    <source>
        <dbReference type="RuleBase" id="RU003719"/>
    </source>
</evidence>
<reference evidence="5 6" key="1">
    <citation type="submission" date="2024-08" db="EMBL/GenBank/DDBJ databases">
        <title>Whole-genome sequencing of halo(alkali)philic microorganisms from hypersaline lakes.</title>
        <authorList>
            <person name="Sorokin D.Y."/>
            <person name="Merkel A.Y."/>
            <person name="Messina E."/>
            <person name="Yakimov M."/>
        </authorList>
    </citation>
    <scope>NUCLEOTIDE SEQUENCE [LARGE SCALE GENOMIC DNA]</scope>
    <source>
        <strain evidence="5 6">AB-hyl4</strain>
    </source>
</reference>
<evidence type="ECO:0000313" key="6">
    <source>
        <dbReference type="Proteomes" id="UP001575105"/>
    </source>
</evidence>
<dbReference type="PANTHER" id="PTHR46029:SF7">
    <property type="entry name" value="C-TERMINAL-BINDING PROTEIN"/>
    <property type="match status" value="1"/>
</dbReference>
<dbReference type="PANTHER" id="PTHR46029">
    <property type="entry name" value="C-TERMINAL-BINDING PROTEIN"/>
    <property type="match status" value="1"/>
</dbReference>
<feature type="domain" description="D-isomer specific 2-hydroxyacid dehydrogenase catalytic" evidence="3">
    <location>
        <begin position="18"/>
        <end position="331"/>
    </location>
</feature>
<dbReference type="CDD" id="cd05299">
    <property type="entry name" value="CtBP_dh"/>
    <property type="match status" value="1"/>
</dbReference>
<accession>A0ABV4U9Q9</accession>
<dbReference type="InterPro" id="IPR006139">
    <property type="entry name" value="D-isomer_2_OHA_DH_cat_dom"/>
</dbReference>
<comment type="similarity">
    <text evidence="2">Belongs to the D-isomer specific 2-hydroxyacid dehydrogenase family.</text>
</comment>